<evidence type="ECO:0000313" key="5">
    <source>
        <dbReference type="Proteomes" id="UP000515146"/>
    </source>
</evidence>
<feature type="repeat" description="RCC1" evidence="3">
    <location>
        <begin position="195"/>
        <end position="249"/>
    </location>
</feature>
<feature type="repeat" description="RCC1" evidence="3">
    <location>
        <begin position="146"/>
        <end position="194"/>
    </location>
</feature>
<feature type="domain" description="BTB" evidence="4">
    <location>
        <begin position="367"/>
        <end position="432"/>
    </location>
</feature>
<dbReference type="Pfam" id="PF25390">
    <property type="entry name" value="WD40_RLD"/>
    <property type="match status" value="1"/>
</dbReference>
<dbReference type="SUPFAM" id="SSF54695">
    <property type="entry name" value="POZ domain"/>
    <property type="match status" value="1"/>
</dbReference>
<dbReference type="PROSITE" id="PS50012">
    <property type="entry name" value="RCC1_3"/>
    <property type="match status" value="2"/>
</dbReference>
<evidence type="ECO:0000256" key="3">
    <source>
        <dbReference type="PROSITE-ProRule" id="PRU00235"/>
    </source>
</evidence>
<dbReference type="InterPro" id="IPR051553">
    <property type="entry name" value="Ran_GTPase-activating"/>
</dbReference>
<dbReference type="SMART" id="SM00225">
    <property type="entry name" value="BTB"/>
    <property type="match status" value="1"/>
</dbReference>
<dbReference type="Pfam" id="PF00651">
    <property type="entry name" value="BTB"/>
    <property type="match status" value="1"/>
</dbReference>
<gene>
    <name evidence="6" type="primary">LOC113790859</name>
</gene>
<dbReference type="PANTHER" id="PTHR45982:SF1">
    <property type="entry name" value="REGULATOR OF CHROMOSOME CONDENSATION"/>
    <property type="match status" value="1"/>
</dbReference>
<keyword evidence="2" id="KW-0677">Repeat</keyword>
<dbReference type="InterPro" id="IPR011333">
    <property type="entry name" value="SKP1/BTB/POZ_sf"/>
</dbReference>
<dbReference type="InterPro" id="IPR009091">
    <property type="entry name" value="RCC1/BLIP-II"/>
</dbReference>
<organism evidence="5 6">
    <name type="scientific">Dermatophagoides pteronyssinus</name>
    <name type="common">European house dust mite</name>
    <dbReference type="NCBI Taxonomy" id="6956"/>
    <lineage>
        <taxon>Eukaryota</taxon>
        <taxon>Metazoa</taxon>
        <taxon>Ecdysozoa</taxon>
        <taxon>Arthropoda</taxon>
        <taxon>Chelicerata</taxon>
        <taxon>Arachnida</taxon>
        <taxon>Acari</taxon>
        <taxon>Acariformes</taxon>
        <taxon>Sarcoptiformes</taxon>
        <taxon>Astigmata</taxon>
        <taxon>Psoroptidia</taxon>
        <taxon>Analgoidea</taxon>
        <taxon>Pyroglyphidae</taxon>
        <taxon>Dermatophagoidinae</taxon>
        <taxon>Dermatophagoides</taxon>
    </lineage>
</organism>
<evidence type="ECO:0000259" key="4">
    <source>
        <dbReference type="PROSITE" id="PS50097"/>
    </source>
</evidence>
<dbReference type="PROSITE" id="PS50097">
    <property type="entry name" value="BTB"/>
    <property type="match status" value="1"/>
</dbReference>
<sequence length="496" mass="56548">MKKLRTDTEVDLKLFHDDLKDIDREFIQNIVSIYKISTSFDEMGFLFMTNNAAYAYGCEICEWLSLQHDPKQPQKIEILNNKKIIQIDSGDGFVVVLTDDGLVYLASGDIEWQTNNTFRLISTCDDDHFEMIACGCYYLLLLRQDGTVFAFGDNNYGQLANISGPSYDTLVNTGLNNAKIIACGGEHSLALTNTNEIYSWGWNKYGQLGLGNEDNRNIPTLVSFADCSINSPIKNIVAGESHSLFLLEDGQMFGCGFGQHPMNDKKQDASLPTKIPIENVQSVACKNYLDFSLIMDQSLQYYVWGKVKNEESLLLTPKKLVGPPKSFVEASMPFESSITFGLTPIIPVFESNDPISFIELLDNPDNYDVEFIIGDKRILASKCHLKMSSKYYRRMFSGDWQENNRVVVKDYSYDVYISYLRMLHTGRIRINQSNIVELIDLANCYGDERLMKHCRTFMQSNLNEHTLSTYLPLIIKYELNDMHDKLIELTIENILP</sequence>
<proteinExistence type="predicted"/>
<keyword evidence="1" id="KW-0344">Guanine-nucleotide releasing factor</keyword>
<dbReference type="Gene3D" id="2.130.10.30">
    <property type="entry name" value="Regulator of chromosome condensation 1/beta-lactamase-inhibitor protein II"/>
    <property type="match status" value="1"/>
</dbReference>
<dbReference type="PANTHER" id="PTHR45982">
    <property type="entry name" value="REGULATOR OF CHROMOSOME CONDENSATION"/>
    <property type="match status" value="1"/>
</dbReference>
<dbReference type="InterPro" id="IPR000210">
    <property type="entry name" value="BTB/POZ_dom"/>
</dbReference>
<evidence type="ECO:0000313" key="6">
    <source>
        <dbReference type="RefSeq" id="XP_027196365.1"/>
    </source>
</evidence>
<protein>
    <submittedName>
        <fullName evidence="6">RCC1 and BTB domain-containing protein 1-like</fullName>
    </submittedName>
</protein>
<feature type="non-terminal residue" evidence="6">
    <location>
        <position position="496"/>
    </location>
</feature>
<dbReference type="PROSITE" id="PS00626">
    <property type="entry name" value="RCC1_2"/>
    <property type="match status" value="1"/>
</dbReference>
<reference evidence="6" key="1">
    <citation type="submission" date="2025-08" db="UniProtKB">
        <authorList>
            <consortium name="RefSeq"/>
        </authorList>
    </citation>
    <scope>IDENTIFICATION</scope>
    <source>
        <strain evidence="6">Airmid</strain>
    </source>
</reference>
<dbReference type="KEGG" id="dpte:113790859"/>
<dbReference type="RefSeq" id="XP_027196365.1">
    <property type="nucleotide sequence ID" value="XM_027340564.1"/>
</dbReference>
<name>A0A6P6XSK8_DERPT</name>
<accession>A0A6P6XSK8</accession>
<dbReference type="InterPro" id="IPR000408">
    <property type="entry name" value="Reg_chr_condens"/>
</dbReference>
<dbReference type="Gene3D" id="3.30.710.10">
    <property type="entry name" value="Potassium Channel Kv1.1, Chain A"/>
    <property type="match status" value="1"/>
</dbReference>
<dbReference type="OrthoDB" id="10256179at2759"/>
<evidence type="ECO:0000256" key="1">
    <source>
        <dbReference type="ARBA" id="ARBA00022658"/>
    </source>
</evidence>
<dbReference type="SUPFAM" id="SSF50985">
    <property type="entry name" value="RCC1/BLIP-II"/>
    <property type="match status" value="1"/>
</dbReference>
<dbReference type="InParanoid" id="A0A6P6XSK8"/>
<dbReference type="AlphaFoldDB" id="A0A6P6XSK8"/>
<evidence type="ECO:0000256" key="2">
    <source>
        <dbReference type="ARBA" id="ARBA00022737"/>
    </source>
</evidence>
<keyword evidence="5" id="KW-1185">Reference proteome</keyword>
<dbReference type="Proteomes" id="UP000515146">
    <property type="component" value="Unplaced"/>
</dbReference>
<dbReference type="InterPro" id="IPR058923">
    <property type="entry name" value="RCC1-like_dom"/>
</dbReference>